<dbReference type="Gene3D" id="1.10.510.10">
    <property type="entry name" value="Transferase(Phosphotransferase) domain 1"/>
    <property type="match status" value="1"/>
</dbReference>
<dbReference type="GeneID" id="24437713"/>
<dbReference type="InterPro" id="IPR011009">
    <property type="entry name" value="Kinase-like_dom_sf"/>
</dbReference>
<evidence type="ECO:0000313" key="2">
    <source>
        <dbReference type="EMBL" id="EWS74236.1"/>
    </source>
</evidence>
<keyword evidence="3" id="KW-1185">Reference proteome</keyword>
<dbReference type="AlphaFoldDB" id="W7XI09"/>
<dbReference type="CDD" id="cd00180">
    <property type="entry name" value="PKc"/>
    <property type="match status" value="1"/>
</dbReference>
<dbReference type="InterPro" id="IPR000719">
    <property type="entry name" value="Prot_kinase_dom"/>
</dbReference>
<evidence type="ECO:0000313" key="3">
    <source>
        <dbReference type="Proteomes" id="UP000009168"/>
    </source>
</evidence>
<proteinExistence type="predicted"/>
<sequence length="544" mass="64151">MQGLAQTPFDLFEPQQRLFRLPQKKSGVLKQQIFKEFIEKAQIKIKILDEENDNEVLFYTPILDISSFGYLSLIILKESSSTIILKHTLCYCNGKPYLIKDHQIRLLFTRCLNKINNIEKFSKYAMNPRNGEISLKDALFFEKETFQKFNESPLLAIKPMLELYNQQIHILKQYTKLILVVLEELPQIFNQYSDISFLSLNQINLQLLKVKMWLIDPDTFEDQSEINEQIKRQSQIVQKKDDLKILNEIEIIGDIQNIEQINKGGFGSIQKGKLEYIMNGKRESKQFIIKKDREDLHYQVKKVPHEINILKQIKDESNLFIAKYYYSNQPKYQNILFMDMYQYKSLDILKLQFSQTMSLITKLYIMWQIAQGIQFLTSKNVAHLDLKPANIVISKGYLAKIIDFGEAYHPDVCNGNPNYKPGRTLPYTPYSNNNDRQASYKNLDIFSFGMVLSEIVFDTYPVDFKRGALHKLEEKFSRGDIRGRLVKNYQRHFGPKHIINLLHCLIFRCIDEKENRPTIDWIILIVKTLQNQVEKIFSYHFPYK</sequence>
<dbReference type="RefSeq" id="XP_012653209.1">
    <property type="nucleotide sequence ID" value="XM_012797755.1"/>
</dbReference>
<reference evidence="3" key="1">
    <citation type="journal article" date="2006" name="PLoS Biol.">
        <title>Macronuclear genome sequence of the ciliate Tetrahymena thermophila, a model eukaryote.</title>
        <authorList>
            <person name="Eisen J.A."/>
            <person name="Coyne R.S."/>
            <person name="Wu M."/>
            <person name="Wu D."/>
            <person name="Thiagarajan M."/>
            <person name="Wortman J.R."/>
            <person name="Badger J.H."/>
            <person name="Ren Q."/>
            <person name="Amedeo P."/>
            <person name="Jones K.M."/>
            <person name="Tallon L.J."/>
            <person name="Delcher A.L."/>
            <person name="Salzberg S.L."/>
            <person name="Silva J.C."/>
            <person name="Haas B.J."/>
            <person name="Majoros W.H."/>
            <person name="Farzad M."/>
            <person name="Carlton J.M."/>
            <person name="Smith R.K. Jr."/>
            <person name="Garg J."/>
            <person name="Pearlman R.E."/>
            <person name="Karrer K.M."/>
            <person name="Sun L."/>
            <person name="Manning G."/>
            <person name="Elde N.C."/>
            <person name="Turkewitz A.P."/>
            <person name="Asai D.J."/>
            <person name="Wilkes D.E."/>
            <person name="Wang Y."/>
            <person name="Cai H."/>
            <person name="Collins K."/>
            <person name="Stewart B.A."/>
            <person name="Lee S.R."/>
            <person name="Wilamowska K."/>
            <person name="Weinberg Z."/>
            <person name="Ruzzo W.L."/>
            <person name="Wloga D."/>
            <person name="Gaertig J."/>
            <person name="Frankel J."/>
            <person name="Tsao C.-C."/>
            <person name="Gorovsky M.A."/>
            <person name="Keeling P.J."/>
            <person name="Waller R.F."/>
            <person name="Patron N.J."/>
            <person name="Cherry J.M."/>
            <person name="Stover N.A."/>
            <person name="Krieger C.J."/>
            <person name="del Toro C."/>
            <person name="Ryder H.F."/>
            <person name="Williamson S.C."/>
            <person name="Barbeau R.A."/>
            <person name="Hamilton E.P."/>
            <person name="Orias E."/>
        </authorList>
    </citation>
    <scope>NUCLEOTIDE SEQUENCE [LARGE SCALE GENOMIC DNA]</scope>
    <source>
        <strain evidence="3">SB210</strain>
    </source>
</reference>
<dbReference type="InterPro" id="IPR008271">
    <property type="entry name" value="Ser/Thr_kinase_AS"/>
</dbReference>
<dbReference type="GO" id="GO:0005886">
    <property type="term" value="C:plasma membrane"/>
    <property type="evidence" value="ECO:0007669"/>
    <property type="project" value="TreeGrafter"/>
</dbReference>
<dbReference type="PROSITE" id="PS50011">
    <property type="entry name" value="PROTEIN_KINASE_DOM"/>
    <property type="match status" value="1"/>
</dbReference>
<dbReference type="PROSITE" id="PS00108">
    <property type="entry name" value="PROTEIN_KINASE_ST"/>
    <property type="match status" value="1"/>
</dbReference>
<accession>W7XI09</accession>
<dbReference type="STRING" id="312017.W7XI09"/>
<dbReference type="PANTHER" id="PTHR27003">
    <property type="entry name" value="OS07G0166700 PROTEIN"/>
    <property type="match status" value="1"/>
</dbReference>
<dbReference type="Pfam" id="PF00069">
    <property type="entry name" value="Pkinase"/>
    <property type="match status" value="1"/>
</dbReference>
<dbReference type="KEGG" id="tet:TTHERM_000188849"/>
<dbReference type="GO" id="GO:0004714">
    <property type="term" value="F:transmembrane receptor protein tyrosine kinase activity"/>
    <property type="evidence" value="ECO:0007669"/>
    <property type="project" value="InterPro"/>
</dbReference>
<dbReference type="GO" id="GO:0005524">
    <property type="term" value="F:ATP binding"/>
    <property type="evidence" value="ECO:0007669"/>
    <property type="project" value="InterPro"/>
</dbReference>
<keyword evidence="2" id="KW-0808">Transferase</keyword>
<dbReference type="SMART" id="SM00220">
    <property type="entry name" value="S_TKc"/>
    <property type="match status" value="1"/>
</dbReference>
<dbReference type="InParanoid" id="W7XI09"/>
<dbReference type="PANTHER" id="PTHR27003:SF359">
    <property type="entry name" value="SERINE_THREONINE-PROTEIN KINASE UNC-51-RELATED"/>
    <property type="match status" value="1"/>
</dbReference>
<organism evidence="2 3">
    <name type="scientific">Tetrahymena thermophila (strain SB210)</name>
    <dbReference type="NCBI Taxonomy" id="312017"/>
    <lineage>
        <taxon>Eukaryota</taxon>
        <taxon>Sar</taxon>
        <taxon>Alveolata</taxon>
        <taxon>Ciliophora</taxon>
        <taxon>Intramacronucleata</taxon>
        <taxon>Oligohymenophorea</taxon>
        <taxon>Hymenostomatida</taxon>
        <taxon>Tetrahymenina</taxon>
        <taxon>Tetrahymenidae</taxon>
        <taxon>Tetrahymena</taxon>
    </lineage>
</organism>
<dbReference type="Proteomes" id="UP000009168">
    <property type="component" value="Unassembled WGS sequence"/>
</dbReference>
<protein>
    <submittedName>
        <fullName evidence="2">Protein kinase</fullName>
    </submittedName>
</protein>
<evidence type="ECO:0000259" key="1">
    <source>
        <dbReference type="PROSITE" id="PS50011"/>
    </source>
</evidence>
<dbReference type="InterPro" id="IPR045272">
    <property type="entry name" value="ANXUR1/2-like"/>
</dbReference>
<gene>
    <name evidence="2" type="ORF">TTHERM_000188849</name>
</gene>
<name>W7XI09_TETTS</name>
<dbReference type="EMBL" id="GG662693">
    <property type="protein sequence ID" value="EWS74236.1"/>
    <property type="molecule type" value="Genomic_DNA"/>
</dbReference>
<dbReference type="OrthoDB" id="4062651at2759"/>
<keyword evidence="2" id="KW-0418">Kinase</keyword>
<dbReference type="SUPFAM" id="SSF56112">
    <property type="entry name" value="Protein kinase-like (PK-like)"/>
    <property type="match status" value="1"/>
</dbReference>
<feature type="domain" description="Protein kinase" evidence="1">
    <location>
        <begin position="255"/>
        <end position="529"/>
    </location>
</feature>